<sequence>MFITGNVQKVTQAVEVISIGAVVAKFLLKTNRVEKTIQLAEECLIVLNNTVLRENSKIFNVFYMDISFIFFDAYRYIYDYTRAIEWGEKLLQVTVQVFEESSDQLGSIALGLAVLYLRQLKYEKAKELLEKALRIKQKTGNRDDEATCYGFLGVVFHHLGQYFNSKKYVEKALEIRKEIGDKMGIAACYGNLGIIFKALGEYDKALEYIHESILIRREIGHRQGEATDYTNAANVFISVGEYAVGKNFVKKALAIQNEIGHREGEASSYSSFALILYHHGQYAKAVQYLRKSLLIAKETGFKEVESPCYINLGNAYAYLGENAKAKESIEKALKISKETGNVEIQCACHNNLAWVMMYEGNTEESISYLFSSIQNCEDLRSFLGNHDPHKVSLLDEHFPTYQTLSEVFCKRGDYCPRRYTLIKALYVLELGRARALTELMSTQYFAEKQITLDPQSWMGIEGIIKKGSNFTCLYISYFVLDIYLWILNKKQTVLFRHLKKNETVSTIGPVGNLSAFLRNPPFRGCQKLPQGHCEDRSMFPLVACSSSFQAQEDIVAALRLVELDEDDQEQEPRPTLELLYKIFIAPVADLLDEPEILIVPDRSLYKIPFAALKDENGSYLSDTFRIRIVPSLTTHKLIQERPETQCNDRSVLIVGDPDVSYVSEFSQLSFARKEAKMIAEWLGVQPLLGCQATKQAVLEAMHSASLIHFAAHGDAERGEIVLAPVRPVNRTLNQDDFVLTTADVSEVKLTAKLVVLSCCHSAHGHIRAEGVVGIARAFLGSGARSVLVALWAIEDKATEQLMGRFYEHFVCGESVSESLHQAMKWMRENGFPEVREWAPFMLIGDNVTFDFRKSNSIEGRRRKNGLGSRKIVNTVLPWKLKLLCFVELLKFV</sequence>
<evidence type="ECO:0000313" key="3">
    <source>
        <dbReference type="EMBL" id="CAH3041101.1"/>
    </source>
</evidence>
<dbReference type="InterPro" id="IPR019734">
    <property type="entry name" value="TPR_rpt"/>
</dbReference>
<comment type="caution">
    <text evidence="3">The sequence shown here is derived from an EMBL/GenBank/DDBJ whole genome shotgun (WGS) entry which is preliminary data.</text>
</comment>
<dbReference type="Gene3D" id="1.25.40.10">
    <property type="entry name" value="Tetratricopeptide repeat domain"/>
    <property type="match status" value="3"/>
</dbReference>
<proteinExistence type="predicted"/>
<evidence type="ECO:0000259" key="2">
    <source>
        <dbReference type="Pfam" id="PF12770"/>
    </source>
</evidence>
<organism evidence="3 4">
    <name type="scientific">Porites lobata</name>
    <dbReference type="NCBI Taxonomy" id="104759"/>
    <lineage>
        <taxon>Eukaryota</taxon>
        <taxon>Metazoa</taxon>
        <taxon>Cnidaria</taxon>
        <taxon>Anthozoa</taxon>
        <taxon>Hexacorallia</taxon>
        <taxon>Scleractinia</taxon>
        <taxon>Fungiina</taxon>
        <taxon>Poritidae</taxon>
        <taxon>Porites</taxon>
    </lineage>
</organism>
<feature type="domain" description="CHAT" evidence="2">
    <location>
        <begin position="574"/>
        <end position="845"/>
    </location>
</feature>
<evidence type="ECO:0000256" key="1">
    <source>
        <dbReference type="PROSITE-ProRule" id="PRU00339"/>
    </source>
</evidence>
<dbReference type="SUPFAM" id="SSF48452">
    <property type="entry name" value="TPR-like"/>
    <property type="match status" value="2"/>
</dbReference>
<feature type="repeat" description="TPR" evidence="1">
    <location>
        <begin position="186"/>
        <end position="219"/>
    </location>
</feature>
<reference evidence="3 4" key="1">
    <citation type="submission" date="2022-05" db="EMBL/GenBank/DDBJ databases">
        <authorList>
            <consortium name="Genoscope - CEA"/>
            <person name="William W."/>
        </authorList>
    </citation>
    <scope>NUCLEOTIDE SEQUENCE [LARGE SCALE GENOMIC DNA]</scope>
</reference>
<dbReference type="InterPro" id="IPR024983">
    <property type="entry name" value="CHAT_dom"/>
</dbReference>
<dbReference type="PROSITE" id="PS50005">
    <property type="entry name" value="TPR"/>
    <property type="match status" value="3"/>
</dbReference>
<dbReference type="Pfam" id="PF12770">
    <property type="entry name" value="CHAT"/>
    <property type="match status" value="1"/>
</dbReference>
<accession>A0ABN8N2M5</accession>
<feature type="repeat" description="TPR" evidence="1">
    <location>
        <begin position="306"/>
        <end position="339"/>
    </location>
</feature>
<evidence type="ECO:0000313" key="4">
    <source>
        <dbReference type="Proteomes" id="UP001159405"/>
    </source>
</evidence>
<name>A0ABN8N2M5_9CNID</name>
<keyword evidence="1" id="KW-0802">TPR repeat</keyword>
<protein>
    <recommendedName>
        <fullName evidence="2">CHAT domain-containing protein</fullName>
    </recommendedName>
</protein>
<gene>
    <name evidence="3" type="ORF">PLOB_00048020</name>
</gene>
<dbReference type="EMBL" id="CALNXK010000009">
    <property type="protein sequence ID" value="CAH3041101.1"/>
    <property type="molecule type" value="Genomic_DNA"/>
</dbReference>
<feature type="repeat" description="TPR" evidence="1">
    <location>
        <begin position="106"/>
        <end position="139"/>
    </location>
</feature>
<dbReference type="Proteomes" id="UP001159405">
    <property type="component" value="Unassembled WGS sequence"/>
</dbReference>
<dbReference type="PANTHER" id="PTHR10098:SF108">
    <property type="entry name" value="TETRATRICOPEPTIDE REPEAT PROTEIN 28"/>
    <property type="match status" value="1"/>
</dbReference>
<dbReference type="Pfam" id="PF13424">
    <property type="entry name" value="TPR_12"/>
    <property type="match status" value="3"/>
</dbReference>
<keyword evidence="4" id="KW-1185">Reference proteome</keyword>
<dbReference type="SMART" id="SM00028">
    <property type="entry name" value="TPR"/>
    <property type="match status" value="7"/>
</dbReference>
<dbReference type="PANTHER" id="PTHR10098">
    <property type="entry name" value="RAPSYN-RELATED"/>
    <property type="match status" value="1"/>
</dbReference>
<dbReference type="Pfam" id="PF13181">
    <property type="entry name" value="TPR_8"/>
    <property type="match status" value="1"/>
</dbReference>
<dbReference type="InterPro" id="IPR011990">
    <property type="entry name" value="TPR-like_helical_dom_sf"/>
</dbReference>